<organism evidence="2 3">
    <name type="scientific">Streptomyces violaceusniger</name>
    <dbReference type="NCBI Taxonomy" id="68280"/>
    <lineage>
        <taxon>Bacteria</taxon>
        <taxon>Bacillati</taxon>
        <taxon>Actinomycetota</taxon>
        <taxon>Actinomycetes</taxon>
        <taxon>Kitasatosporales</taxon>
        <taxon>Streptomycetaceae</taxon>
        <taxon>Streptomyces</taxon>
        <taxon>Streptomyces violaceusniger group</taxon>
    </lineage>
</organism>
<protein>
    <submittedName>
        <fullName evidence="2">Uncharacterized protein</fullName>
    </submittedName>
</protein>
<dbReference type="Proteomes" id="UP000301309">
    <property type="component" value="Unassembled WGS sequence"/>
</dbReference>
<reference evidence="2 3" key="1">
    <citation type="journal article" date="2020" name="Int. J. Syst. Evol. Microbiol.">
        <title>Reclassification of Streptomyces castelarensis and Streptomyces sporoclivatus as later heterotypic synonyms of Streptomyces antimycoticus.</title>
        <authorList>
            <person name="Komaki H."/>
            <person name="Tamura T."/>
        </authorList>
    </citation>
    <scope>NUCLEOTIDE SEQUENCE [LARGE SCALE GENOMIC DNA]</scope>
    <source>
        <strain evidence="2 3">NBRC 13459</strain>
    </source>
</reference>
<keyword evidence="3" id="KW-1185">Reference proteome</keyword>
<comment type="caution">
    <text evidence="2">The sequence shown here is derived from an EMBL/GenBank/DDBJ whole genome shotgun (WGS) entry which is preliminary data.</text>
</comment>
<accession>A0A4D4LGZ7</accession>
<evidence type="ECO:0000313" key="2">
    <source>
        <dbReference type="EMBL" id="GDY57737.1"/>
    </source>
</evidence>
<gene>
    <name evidence="2" type="ORF">SVIO_083600</name>
</gene>
<evidence type="ECO:0000256" key="1">
    <source>
        <dbReference type="SAM" id="MobiDB-lite"/>
    </source>
</evidence>
<evidence type="ECO:0000313" key="3">
    <source>
        <dbReference type="Proteomes" id="UP000301309"/>
    </source>
</evidence>
<feature type="region of interest" description="Disordered" evidence="1">
    <location>
        <begin position="1"/>
        <end position="31"/>
    </location>
</feature>
<proteinExistence type="predicted"/>
<sequence length="64" mass="6938">MAHRVHHENAHREHDDEQEVPEGASRSCASAHMHVVAPSVVASPSDTTEADRIMLCGSGTEVTY</sequence>
<name>A0A4D4LGZ7_STRVO</name>
<dbReference type="EMBL" id="BJHW01000001">
    <property type="protein sequence ID" value="GDY57737.1"/>
    <property type="molecule type" value="Genomic_DNA"/>
</dbReference>
<dbReference type="AlphaFoldDB" id="A0A4D4LGZ7"/>